<sequence length="469" mass="54751">MDNKTKECSICWEQPKGHNKLLICPSCEITVCSICVKQYIMNQNILAHCSKCNTKWSYKILNTISKSWVTNTSTGYRFHQKKIALDREKSKIPKTLLSPELQQFKNKQSAQKTIQTCKRTKKGILVQIKDIDEQLNKWETESELDDLLDIKNLHLKTLYRINRSIDELKRIVVFNNNKSNSIYTKNVLISACIDVKCRGMISSDDYKCVVCEKKVCKKCFEFSDLEHTCDPNSVKNVIHIIKESKPCPKCSTRIYKINGCDQMWCTICHTPFSWRSGRVVHGAIHNPHAHAWFRENNIGGRNIDDVPCGGLIDMPKYNTILFRSNEIRRIHTVIAEINEKLHNNVQVDNFDLFRMRYILGEITEKQWCTKISTLERSNERKRCLVDILTTFRHIGVDYFRNFGLEFREIDLSIFGHGKRNSAKTKLCIIFIKKMNDVKEYINMVFQEELGLLGVKNILQIKSTWVWSDY</sequence>
<dbReference type="GO" id="GO:0008270">
    <property type="term" value="F:zinc ion binding"/>
    <property type="evidence" value="ECO:0007669"/>
    <property type="project" value="UniProtKB-KW"/>
</dbReference>
<keyword evidence="5" id="KW-0833">Ubl conjugation pathway</keyword>
<gene>
    <name evidence="8" type="ORF">LCPAC001_00950</name>
</gene>
<keyword evidence="2" id="KW-0479">Metal-binding</keyword>
<dbReference type="GO" id="GO:0016740">
    <property type="term" value="F:transferase activity"/>
    <property type="evidence" value="ECO:0007669"/>
    <property type="project" value="UniProtKB-KW"/>
</dbReference>
<keyword evidence="6" id="KW-0862">Zinc</keyword>
<dbReference type="PROSITE" id="PS51873">
    <property type="entry name" value="TRIAD"/>
    <property type="match status" value="1"/>
</dbReference>
<keyword evidence="1" id="KW-0808">Transferase</keyword>
<proteinExistence type="predicted"/>
<feature type="domain" description="RING-type" evidence="7">
    <location>
        <begin position="4"/>
        <end position="299"/>
    </location>
</feature>
<protein>
    <submittedName>
        <fullName evidence="8">E3 ubiquitin-protein ligase</fullName>
    </submittedName>
</protein>
<evidence type="ECO:0000259" key="7">
    <source>
        <dbReference type="PROSITE" id="PS51873"/>
    </source>
</evidence>
<evidence type="ECO:0000256" key="2">
    <source>
        <dbReference type="ARBA" id="ARBA00022723"/>
    </source>
</evidence>
<organism evidence="8">
    <name type="scientific">Pithovirus LCPAC001</name>
    <dbReference type="NCBI Taxonomy" id="2506585"/>
    <lineage>
        <taxon>Viruses</taxon>
        <taxon>Pithoviruses</taxon>
    </lineage>
</organism>
<evidence type="ECO:0000256" key="5">
    <source>
        <dbReference type="ARBA" id="ARBA00022786"/>
    </source>
</evidence>
<dbReference type="SUPFAM" id="SSF57850">
    <property type="entry name" value="RING/U-box"/>
    <property type="match status" value="1"/>
</dbReference>
<evidence type="ECO:0000313" key="8">
    <source>
        <dbReference type="EMBL" id="QBK89585.1"/>
    </source>
</evidence>
<keyword evidence="4" id="KW-0863">Zinc-finger</keyword>
<dbReference type="InterPro" id="IPR044066">
    <property type="entry name" value="TRIAD_supradom"/>
</dbReference>
<evidence type="ECO:0000256" key="6">
    <source>
        <dbReference type="ARBA" id="ARBA00022833"/>
    </source>
</evidence>
<dbReference type="Gene3D" id="1.20.120.1750">
    <property type="match status" value="1"/>
</dbReference>
<evidence type="ECO:0000256" key="1">
    <source>
        <dbReference type="ARBA" id="ARBA00022679"/>
    </source>
</evidence>
<keyword evidence="3" id="KW-0677">Repeat</keyword>
<evidence type="ECO:0000256" key="3">
    <source>
        <dbReference type="ARBA" id="ARBA00022737"/>
    </source>
</evidence>
<name>A0A481Z2C5_9VIRU</name>
<evidence type="ECO:0000256" key="4">
    <source>
        <dbReference type="ARBA" id="ARBA00022771"/>
    </source>
</evidence>
<dbReference type="EMBL" id="MK500429">
    <property type="protein sequence ID" value="QBK89585.1"/>
    <property type="molecule type" value="Genomic_DNA"/>
</dbReference>
<reference evidence="8" key="1">
    <citation type="journal article" date="2019" name="MBio">
        <title>Virus Genomes from Deep Sea Sediments Expand the Ocean Megavirome and Support Independent Origins of Viral Gigantism.</title>
        <authorList>
            <person name="Backstrom D."/>
            <person name="Yutin N."/>
            <person name="Jorgensen S.L."/>
            <person name="Dharamshi J."/>
            <person name="Homa F."/>
            <person name="Zaremba-Niedwiedzka K."/>
            <person name="Spang A."/>
            <person name="Wolf Y.I."/>
            <person name="Koonin E.V."/>
            <person name="Ettema T.J."/>
        </authorList>
    </citation>
    <scope>NUCLEOTIDE SEQUENCE</scope>
</reference>
<accession>A0A481Z2C5</accession>